<name>A0ABU0NYI7_STRRH</name>
<evidence type="ECO:0000259" key="4">
    <source>
        <dbReference type="Pfam" id="PF01494"/>
    </source>
</evidence>
<dbReference type="Pfam" id="PF01494">
    <property type="entry name" value="FAD_binding_3"/>
    <property type="match status" value="1"/>
</dbReference>
<dbReference type="Gene3D" id="3.30.9.10">
    <property type="entry name" value="D-Amino Acid Oxidase, subunit A, domain 2"/>
    <property type="match status" value="1"/>
</dbReference>
<keyword evidence="6" id="KW-1185">Reference proteome</keyword>
<dbReference type="PRINTS" id="PR00420">
    <property type="entry name" value="RNGMNOXGNASE"/>
</dbReference>
<dbReference type="Gene3D" id="3.50.50.60">
    <property type="entry name" value="FAD/NAD(P)-binding domain"/>
    <property type="match status" value="1"/>
</dbReference>
<dbReference type="EMBL" id="JAUSWV010000002">
    <property type="protein sequence ID" value="MDQ0584223.1"/>
    <property type="molecule type" value="Genomic_DNA"/>
</dbReference>
<reference evidence="5 6" key="1">
    <citation type="submission" date="2023-07" db="EMBL/GenBank/DDBJ databases">
        <title>Comparative genomics of wheat-associated soil bacteria to identify genetic determinants of phenazine resistance.</title>
        <authorList>
            <person name="Mouncey N."/>
        </authorList>
    </citation>
    <scope>NUCLEOTIDE SEQUENCE [LARGE SCALE GENOMIC DNA]</scope>
    <source>
        <strain evidence="5 6">B2I6</strain>
    </source>
</reference>
<dbReference type="InterPro" id="IPR002938">
    <property type="entry name" value="FAD-bd"/>
</dbReference>
<dbReference type="PANTHER" id="PTHR43004:SF19">
    <property type="entry name" value="BINDING MONOOXYGENASE, PUTATIVE (JCVI)-RELATED"/>
    <property type="match status" value="1"/>
</dbReference>
<proteinExistence type="predicted"/>
<protein>
    <submittedName>
        <fullName evidence="5">2-polyprenyl-6-methoxyphenol hydroxylase-like FAD-dependent oxidoreductase</fullName>
    </submittedName>
</protein>
<keyword evidence="3" id="KW-0274">FAD</keyword>
<evidence type="ECO:0000256" key="2">
    <source>
        <dbReference type="ARBA" id="ARBA00022630"/>
    </source>
</evidence>
<dbReference type="Pfam" id="PF21274">
    <property type="entry name" value="Rng_hyd_C"/>
    <property type="match status" value="1"/>
</dbReference>
<comment type="caution">
    <text evidence="5">The sequence shown here is derived from an EMBL/GenBank/DDBJ whole genome shotgun (WGS) entry which is preliminary data.</text>
</comment>
<dbReference type="RefSeq" id="WP_307166055.1">
    <property type="nucleotide sequence ID" value="NZ_JAUSWV010000002.1"/>
</dbReference>
<keyword evidence="2" id="KW-0285">Flavoprotein</keyword>
<dbReference type="SUPFAM" id="SSF51905">
    <property type="entry name" value="FAD/NAD(P)-binding domain"/>
    <property type="match status" value="1"/>
</dbReference>
<evidence type="ECO:0000313" key="5">
    <source>
        <dbReference type="EMBL" id="MDQ0584223.1"/>
    </source>
</evidence>
<dbReference type="InterPro" id="IPR050641">
    <property type="entry name" value="RIFMO-like"/>
</dbReference>
<gene>
    <name evidence="5" type="ORF">QF030_006401</name>
</gene>
<evidence type="ECO:0000256" key="3">
    <source>
        <dbReference type="ARBA" id="ARBA00022827"/>
    </source>
</evidence>
<organism evidence="5 6">
    <name type="scientific">Streptomyces rishiriensis</name>
    <dbReference type="NCBI Taxonomy" id="68264"/>
    <lineage>
        <taxon>Bacteria</taxon>
        <taxon>Bacillati</taxon>
        <taxon>Actinomycetota</taxon>
        <taxon>Actinomycetes</taxon>
        <taxon>Kitasatosporales</taxon>
        <taxon>Streptomycetaceae</taxon>
        <taxon>Streptomyces</taxon>
    </lineage>
</organism>
<dbReference type="NCBIfam" id="NF004780">
    <property type="entry name" value="PRK06126.1"/>
    <property type="match status" value="1"/>
</dbReference>
<dbReference type="PANTHER" id="PTHR43004">
    <property type="entry name" value="TRK SYSTEM POTASSIUM UPTAKE PROTEIN"/>
    <property type="match status" value="1"/>
</dbReference>
<comment type="cofactor">
    <cofactor evidence="1">
        <name>FAD</name>
        <dbReference type="ChEBI" id="CHEBI:57692"/>
    </cofactor>
</comment>
<feature type="domain" description="FAD-binding" evidence="4">
    <location>
        <begin position="6"/>
        <end position="355"/>
    </location>
</feature>
<sequence length="551" mass="58976">MTGTAVQVLIVGGGPSGLAAAVELGRRGVRVVLVEPRTTVDDDRPRAKTTSIRTMEHFRRWGLADRLRAAAPLPVAWSQEVIFCTALLGTELTRFRNVFGLYDGRDERWAEPGQQVPQPVVERLLRAAAAELPTVTRMFGHRVTAIEQDEQAVRATVTAADGSVRVLTADYLLGCDGSGGVSRQAIGAEYAGTSGERPNLSVVFRAPGLGEAVGLDRAVQYWVVSPGASGLMGRLDLDDRWWAIVQRTGPDDPPDPDALVRALVGAGHAGPLEVLATDPWTARMLLADRYRGGRVFLVGDAAHLNPPWGGHGFNTCVGDAVDIGWKLAAVLQGWGGAELLDSYQTERRPVARQIIASGAAQDRLLAPSFADPALLGDSPEAGRRRARTAAALQAKAGEFHSEGLVLGQHYASSPVVVDDDCAIPPLLPRSYHNLSFPGARLPHSWLPDGRSLYDVLGDGLTLLLLAGDREPDRAAFAREAAARGVPLTTVDLTGVVPRGRYGAPMLLIRPDQHIAWRGADATRAGEVLDVVRGAAPARRPHPRRHAESPRP</sequence>
<evidence type="ECO:0000313" key="6">
    <source>
        <dbReference type="Proteomes" id="UP001230654"/>
    </source>
</evidence>
<dbReference type="Gene3D" id="3.40.30.120">
    <property type="match status" value="1"/>
</dbReference>
<evidence type="ECO:0000256" key="1">
    <source>
        <dbReference type="ARBA" id="ARBA00001974"/>
    </source>
</evidence>
<accession>A0ABU0NYI7</accession>
<dbReference type="Proteomes" id="UP001230654">
    <property type="component" value="Unassembled WGS sequence"/>
</dbReference>
<dbReference type="InterPro" id="IPR036188">
    <property type="entry name" value="FAD/NAD-bd_sf"/>
</dbReference>